<keyword evidence="10" id="KW-0325">Glycoprotein</keyword>
<evidence type="ECO:0000256" key="6">
    <source>
        <dbReference type="ARBA" id="ARBA00022729"/>
    </source>
</evidence>
<feature type="compositionally biased region" description="Polar residues" evidence="13">
    <location>
        <begin position="517"/>
        <end position="533"/>
    </location>
</feature>
<gene>
    <name evidence="16" type="ORF">WHR41_02425</name>
</gene>
<evidence type="ECO:0000313" key="17">
    <source>
        <dbReference type="Proteomes" id="UP000803884"/>
    </source>
</evidence>
<feature type="region of interest" description="Disordered" evidence="13">
    <location>
        <begin position="510"/>
        <end position="594"/>
    </location>
</feature>
<evidence type="ECO:0000256" key="1">
    <source>
        <dbReference type="ARBA" id="ARBA00000548"/>
    </source>
</evidence>
<comment type="cofactor">
    <cofactor evidence="2">
        <name>Ca(2+)</name>
        <dbReference type="ChEBI" id="CHEBI:29108"/>
    </cofactor>
</comment>
<dbReference type="Gene3D" id="2.60.40.1180">
    <property type="entry name" value="Golgi alpha-mannosidase II"/>
    <property type="match status" value="1"/>
</dbReference>
<keyword evidence="6 14" id="KW-0732">Signal</keyword>
<keyword evidence="12" id="KW-0326">Glycosidase</keyword>
<evidence type="ECO:0000256" key="9">
    <source>
        <dbReference type="ARBA" id="ARBA00023157"/>
    </source>
</evidence>
<keyword evidence="8" id="KW-0106">Calcium</keyword>
<evidence type="ECO:0000256" key="12">
    <source>
        <dbReference type="ARBA" id="ARBA00023295"/>
    </source>
</evidence>
<dbReference type="GeneID" id="96003869"/>
<keyword evidence="7" id="KW-0378">Hydrolase</keyword>
<evidence type="ECO:0000313" key="16">
    <source>
        <dbReference type="EMBL" id="KAL1588845.1"/>
    </source>
</evidence>
<feature type="domain" description="Glycosyl hydrolase family 13 catalytic" evidence="15">
    <location>
        <begin position="42"/>
        <end position="400"/>
    </location>
</feature>
<dbReference type="Pfam" id="PF09260">
    <property type="entry name" value="A_amylase_dom_C"/>
    <property type="match status" value="1"/>
</dbReference>
<evidence type="ECO:0000256" key="3">
    <source>
        <dbReference type="ARBA" id="ARBA00008061"/>
    </source>
</evidence>
<keyword evidence="17" id="KW-1185">Reference proteome</keyword>
<keyword evidence="5" id="KW-0479">Metal-binding</keyword>
<dbReference type="CDD" id="cd11319">
    <property type="entry name" value="AmyAc_euk_AmyA"/>
    <property type="match status" value="1"/>
</dbReference>
<evidence type="ECO:0000256" key="11">
    <source>
        <dbReference type="ARBA" id="ARBA00023277"/>
    </source>
</evidence>
<dbReference type="Proteomes" id="UP000803884">
    <property type="component" value="Unassembled WGS sequence"/>
</dbReference>
<evidence type="ECO:0000256" key="5">
    <source>
        <dbReference type="ARBA" id="ARBA00022723"/>
    </source>
</evidence>
<dbReference type="InterPro" id="IPR017853">
    <property type="entry name" value="GH"/>
</dbReference>
<dbReference type="RefSeq" id="XP_069231950.1">
    <property type="nucleotide sequence ID" value="XM_069371031.1"/>
</dbReference>
<feature type="signal peptide" evidence="14">
    <location>
        <begin position="1"/>
        <end position="29"/>
    </location>
</feature>
<dbReference type="FunFam" id="3.20.20.80:FF:000120">
    <property type="entry name" value="Alpha-amylase A"/>
    <property type="match status" value="1"/>
</dbReference>
<evidence type="ECO:0000256" key="7">
    <source>
        <dbReference type="ARBA" id="ARBA00022801"/>
    </source>
</evidence>
<name>A0AB34KZ65_9PEZI</name>
<comment type="caution">
    <text evidence="16">The sequence shown here is derived from an EMBL/GenBank/DDBJ whole genome shotgun (WGS) entry which is preliminary data.</text>
</comment>
<dbReference type="Pfam" id="PF00128">
    <property type="entry name" value="Alpha-amylase"/>
    <property type="match status" value="1"/>
</dbReference>
<dbReference type="PANTHER" id="PTHR10357:SF215">
    <property type="entry name" value="ALPHA-AMYLASE 1"/>
    <property type="match status" value="1"/>
</dbReference>
<keyword evidence="11" id="KW-0119">Carbohydrate metabolism</keyword>
<accession>A0AB34KZ65</accession>
<comment type="catalytic activity">
    <reaction evidence="1">
        <text>Endohydrolysis of (1-&gt;4)-alpha-D-glucosidic linkages in polysaccharides containing three or more (1-&gt;4)-alpha-linked D-glucose units.</text>
        <dbReference type="EC" id="3.2.1.1"/>
    </reaction>
</comment>
<evidence type="ECO:0000256" key="13">
    <source>
        <dbReference type="SAM" id="MobiDB-lite"/>
    </source>
</evidence>
<dbReference type="SUPFAM" id="SSF51011">
    <property type="entry name" value="Glycosyl hydrolase domain"/>
    <property type="match status" value="1"/>
</dbReference>
<dbReference type="PANTHER" id="PTHR10357">
    <property type="entry name" value="ALPHA-AMYLASE FAMILY MEMBER"/>
    <property type="match status" value="1"/>
</dbReference>
<evidence type="ECO:0000256" key="4">
    <source>
        <dbReference type="ARBA" id="ARBA00012595"/>
    </source>
</evidence>
<evidence type="ECO:0000256" key="10">
    <source>
        <dbReference type="ARBA" id="ARBA00023180"/>
    </source>
</evidence>
<dbReference type="InterPro" id="IPR006047">
    <property type="entry name" value="GH13_cat_dom"/>
</dbReference>
<dbReference type="AlphaFoldDB" id="A0AB34KZ65"/>
<dbReference type="SMART" id="SM00642">
    <property type="entry name" value="Aamy"/>
    <property type="match status" value="1"/>
</dbReference>
<evidence type="ECO:0000256" key="8">
    <source>
        <dbReference type="ARBA" id="ARBA00022837"/>
    </source>
</evidence>
<dbReference type="GO" id="GO:0004556">
    <property type="term" value="F:alpha-amylase activity"/>
    <property type="evidence" value="ECO:0007669"/>
    <property type="project" value="UniProtKB-EC"/>
</dbReference>
<dbReference type="InterPro" id="IPR013780">
    <property type="entry name" value="Glyco_hydro_b"/>
</dbReference>
<protein>
    <recommendedName>
        <fullName evidence="4">alpha-amylase</fullName>
        <ecNumber evidence="4">3.2.1.1</ecNumber>
    </recommendedName>
</protein>
<dbReference type="EC" id="3.2.1.1" evidence="4"/>
<evidence type="ECO:0000256" key="14">
    <source>
        <dbReference type="SAM" id="SignalP"/>
    </source>
</evidence>
<dbReference type="InterPro" id="IPR015340">
    <property type="entry name" value="A_amylase_C_dom"/>
</dbReference>
<comment type="similarity">
    <text evidence="3">Belongs to the glycosyl hydrolase 13 family.</text>
</comment>
<proteinExistence type="inferred from homology"/>
<feature type="chain" id="PRO_5044321542" description="alpha-amylase" evidence="14">
    <location>
        <begin position="30"/>
        <end position="614"/>
    </location>
</feature>
<dbReference type="GO" id="GO:0005509">
    <property type="term" value="F:calcium ion binding"/>
    <property type="evidence" value="ECO:0007669"/>
    <property type="project" value="InterPro"/>
</dbReference>
<keyword evidence="9" id="KW-1015">Disulfide bond</keyword>
<dbReference type="SUPFAM" id="SSF51445">
    <property type="entry name" value="(Trans)glycosidases"/>
    <property type="match status" value="1"/>
</dbReference>
<dbReference type="EMBL" id="JAAQHG020000006">
    <property type="protein sequence ID" value="KAL1588845.1"/>
    <property type="molecule type" value="Genomic_DNA"/>
</dbReference>
<organism evidence="16 17">
    <name type="scientific">Cladosporium halotolerans</name>
    <dbReference type="NCBI Taxonomy" id="1052096"/>
    <lineage>
        <taxon>Eukaryota</taxon>
        <taxon>Fungi</taxon>
        <taxon>Dikarya</taxon>
        <taxon>Ascomycota</taxon>
        <taxon>Pezizomycotina</taxon>
        <taxon>Dothideomycetes</taxon>
        <taxon>Dothideomycetidae</taxon>
        <taxon>Cladosporiales</taxon>
        <taxon>Cladosporiaceae</taxon>
        <taxon>Cladosporium</taxon>
    </lineage>
</organism>
<sequence>MAATLVASLLKHCLVSAIVFQNLIAPSLAASKDEWRTRSIYQVMTDRFAIENGTDHIHCEPGMGRTCGGTWRGLQDNLDYIQGMGFDAVWISPVVGQIPERTALGDAYAGYWQQNLYTLNDKFGTEDDLKNLISDVHSRGMLLMLDVVTNHMAWDGSAKHIDYSELHPFDDEKYYHDFCLISDYTENGDAIECWLGDSKKVPLPDLRTEDEVVQRMLGDWIQGMVSNYSIDGLRIDTVLHIEPEFFPSFMESAGVFAIGEVMTESTERSCKWEKTIGSVFNYANYYAMIRAFAAPGVPMDGIINAINSTKANCDDPTTMGSFSENHDVARFANQTADMALAKNVITMTMLSDGIPIIYAGQEQHENGGTKGYINRAPLWFSGYNTSHPLYLHVQRLNTIRHHVIQTSYNYTTFNHYAVWSEGGTIALRKGIDGSQIITVLTNDGEASEPHDLDLPNHSYGPDASVTDLIACEEYTVNDSGAITLHMAAGEPKVLFPSDLLYGSGLCDYPEQAPSDVPQPQQTTISTSYPTTVSGDAGTWETATVSPLPGPFQTREASTTDGGDGDGDGDDANPTETSGGFSFEETGKSGAAAGGGREAASTLAVAVLGLVICFL</sequence>
<evidence type="ECO:0000256" key="2">
    <source>
        <dbReference type="ARBA" id="ARBA00001913"/>
    </source>
</evidence>
<evidence type="ECO:0000259" key="15">
    <source>
        <dbReference type="SMART" id="SM00642"/>
    </source>
</evidence>
<dbReference type="GO" id="GO:0016052">
    <property type="term" value="P:carbohydrate catabolic process"/>
    <property type="evidence" value="ECO:0007669"/>
    <property type="project" value="InterPro"/>
</dbReference>
<reference evidence="16 17" key="1">
    <citation type="journal article" date="2020" name="Microbiol. Resour. Announc.">
        <title>Draft Genome Sequence of a Cladosporium Species Isolated from the Mesophotic Ascidian Didemnum maculosum.</title>
        <authorList>
            <person name="Gioti A."/>
            <person name="Siaperas R."/>
            <person name="Nikolaivits E."/>
            <person name="Le Goff G."/>
            <person name="Ouazzani J."/>
            <person name="Kotoulas G."/>
            <person name="Topakas E."/>
        </authorList>
    </citation>
    <scope>NUCLEOTIDE SEQUENCE [LARGE SCALE GENOMIC DNA]</scope>
    <source>
        <strain evidence="16 17">TM138-S3</strain>
    </source>
</reference>
<dbReference type="Gene3D" id="3.20.20.80">
    <property type="entry name" value="Glycosidases"/>
    <property type="match status" value="1"/>
</dbReference>
<feature type="compositionally biased region" description="Acidic residues" evidence="13">
    <location>
        <begin position="562"/>
        <end position="572"/>
    </location>
</feature>